<organism evidence="6 7">
    <name type="scientific">Anaerocolumna sedimenticola</name>
    <dbReference type="NCBI Taxonomy" id="2696063"/>
    <lineage>
        <taxon>Bacteria</taxon>
        <taxon>Bacillati</taxon>
        <taxon>Bacillota</taxon>
        <taxon>Clostridia</taxon>
        <taxon>Lachnospirales</taxon>
        <taxon>Lachnospiraceae</taxon>
        <taxon>Anaerocolumna</taxon>
    </lineage>
</organism>
<feature type="transmembrane region" description="Helical" evidence="5">
    <location>
        <begin position="60"/>
        <end position="83"/>
    </location>
</feature>
<dbReference type="KEGG" id="anr:Ana3638_21895"/>
<name>A0A6P1TPB3_9FIRM</name>
<keyword evidence="1" id="KW-1003">Cell membrane</keyword>
<keyword evidence="3 5" id="KW-1133">Transmembrane helix</keyword>
<dbReference type="RefSeq" id="WP_161839921.1">
    <property type="nucleotide sequence ID" value="NZ_CP048000.1"/>
</dbReference>
<keyword evidence="2 5" id="KW-0812">Transmembrane</keyword>
<dbReference type="InterPro" id="IPR003810">
    <property type="entry name" value="Mntp/YtaF"/>
</dbReference>
<feature type="transmembrane region" description="Helical" evidence="5">
    <location>
        <begin position="6"/>
        <end position="25"/>
    </location>
</feature>
<evidence type="ECO:0008006" key="8">
    <source>
        <dbReference type="Google" id="ProtNLM"/>
    </source>
</evidence>
<gene>
    <name evidence="6" type="ORF">Ana3638_21895</name>
</gene>
<dbReference type="EMBL" id="CP048000">
    <property type="protein sequence ID" value="QHQ63100.1"/>
    <property type="molecule type" value="Genomic_DNA"/>
</dbReference>
<proteinExistence type="predicted"/>
<evidence type="ECO:0000256" key="3">
    <source>
        <dbReference type="ARBA" id="ARBA00022989"/>
    </source>
</evidence>
<dbReference type="AlphaFoldDB" id="A0A6P1TPB3"/>
<dbReference type="PANTHER" id="PTHR35529:SF2">
    <property type="entry name" value="SPORULATION PROTEIN YTAF-RELATED"/>
    <property type="match status" value="1"/>
</dbReference>
<evidence type="ECO:0000256" key="5">
    <source>
        <dbReference type="SAM" id="Phobius"/>
    </source>
</evidence>
<evidence type="ECO:0000256" key="2">
    <source>
        <dbReference type="ARBA" id="ARBA00022692"/>
    </source>
</evidence>
<protein>
    <recommendedName>
        <fullName evidence="8">Sporulation membrane protein YtaF</fullName>
    </recommendedName>
</protein>
<feature type="transmembrane region" description="Helical" evidence="5">
    <location>
        <begin position="143"/>
        <end position="162"/>
    </location>
</feature>
<dbReference type="PANTHER" id="PTHR35529">
    <property type="entry name" value="MANGANESE EFFLUX PUMP MNTP-RELATED"/>
    <property type="match status" value="1"/>
</dbReference>
<evidence type="ECO:0000256" key="1">
    <source>
        <dbReference type="ARBA" id="ARBA00022475"/>
    </source>
</evidence>
<feature type="transmembrane region" description="Helical" evidence="5">
    <location>
        <begin position="117"/>
        <end position="137"/>
    </location>
</feature>
<evidence type="ECO:0000313" key="7">
    <source>
        <dbReference type="Proteomes" id="UP000464314"/>
    </source>
</evidence>
<dbReference type="Proteomes" id="UP000464314">
    <property type="component" value="Chromosome"/>
</dbReference>
<accession>A0A6P1TPB3</accession>
<evidence type="ECO:0000313" key="6">
    <source>
        <dbReference type="EMBL" id="QHQ63100.1"/>
    </source>
</evidence>
<feature type="transmembrane region" description="Helical" evidence="5">
    <location>
        <begin position="174"/>
        <end position="192"/>
    </location>
</feature>
<keyword evidence="7" id="KW-1185">Reference proteome</keyword>
<evidence type="ECO:0000256" key="4">
    <source>
        <dbReference type="ARBA" id="ARBA00023136"/>
    </source>
</evidence>
<reference evidence="6 7" key="1">
    <citation type="submission" date="2020-01" db="EMBL/GenBank/DDBJ databases">
        <title>Genome analysis of Anaerocolumna sp. CBA3638.</title>
        <authorList>
            <person name="Kim J."/>
            <person name="Roh S.W."/>
        </authorList>
    </citation>
    <scope>NUCLEOTIDE SEQUENCE [LARGE SCALE GENOMIC DNA]</scope>
    <source>
        <strain evidence="6 7">CBA3638</strain>
    </source>
</reference>
<keyword evidence="4 5" id="KW-0472">Membrane</keyword>
<feature type="transmembrane region" description="Helical" evidence="5">
    <location>
        <begin position="37"/>
        <end position="54"/>
    </location>
</feature>
<dbReference type="Pfam" id="PF02659">
    <property type="entry name" value="Mntp"/>
    <property type="match status" value="1"/>
</dbReference>
<sequence>MGILMIVFLTFAATADSFIIAFNYGIKKVIISNSSNFFISILCLCGTLISMFIGKTLGGFVSVHVADIIGSIVLVGLAVYMLFNALHPDEKGEHQYTQDPSVVDKDNSKVIELRESLLIGIFLSINNMGMGIGAGIAGMSVSVTPVICAAASFIFIKAGCVFGRHITSQKLSKVLETFSAVLVLLLGIMGFFN</sequence>